<evidence type="ECO:0000313" key="3">
    <source>
        <dbReference type="EMBL" id="KYF46926.1"/>
    </source>
</evidence>
<comment type="caution">
    <text evidence="3">The sequence shown here is derived from an EMBL/GenBank/DDBJ whole genome shotgun (WGS) entry which is preliminary data.</text>
</comment>
<proteinExistence type="predicted"/>
<feature type="compositionally biased region" description="Low complexity" evidence="1">
    <location>
        <begin position="307"/>
        <end position="316"/>
    </location>
</feature>
<organism evidence="3 4">
    <name type="scientific">Sorangium cellulosum</name>
    <name type="common">Polyangium cellulosum</name>
    <dbReference type="NCBI Taxonomy" id="56"/>
    <lineage>
        <taxon>Bacteria</taxon>
        <taxon>Pseudomonadati</taxon>
        <taxon>Myxococcota</taxon>
        <taxon>Polyangia</taxon>
        <taxon>Polyangiales</taxon>
        <taxon>Polyangiaceae</taxon>
        <taxon>Sorangium</taxon>
    </lineage>
</organism>
<keyword evidence="2" id="KW-0732">Signal</keyword>
<sequence length="521" mass="50866">MNLNSAILLVVALPLASAGCGTAPGVDDPNGPPPCDGPATCGGDPIPESVCLEQLAKGQVVDGCGVFVNHPFFGGDDANPGTKDRPVRSIQRGIELARTGRGRVFAANDGFEESITLPSGVDIYGGFNVVDWERLKETPLPAQGMTKLGLRSPGHIALVVEPARAGDTGAADGVSIIDHVAIRSTTHVGMIVRSGTAVEIIGSWIEAHWGPGGRDGEKWPGRAASGPDGQYGGDACSAATVPGGARAVSSCEGGLPSAGGKGGDGLADGAGDGEDGEPVPELNPDHSGEGGRGNRADGGCSSGAPGKSGMWGAAGAAGKGRGRIDETGWHADWAGDGARGMPGQGGGGGGGRRGGLAVCGVASKGGAGGGSGGAGGCGGRGGRGGENGYPSIGIVALHAKVTVRDSIVTTYDGGPGGDGGVPEEGGKGGRGAPGGALGDGMWSCHGGSGGLGGDGGYGGPGRGGDSIGIAYLDEDQLTVEGVTFELGLPGPGGTSWEWSGEEITGEDGIAVETLRFPEELD</sequence>
<feature type="region of interest" description="Disordered" evidence="1">
    <location>
        <begin position="410"/>
        <end position="441"/>
    </location>
</feature>
<dbReference type="AlphaFoldDB" id="A0A150NYH9"/>
<accession>A0A150NYH9</accession>
<evidence type="ECO:0008006" key="5">
    <source>
        <dbReference type="Google" id="ProtNLM"/>
    </source>
</evidence>
<feature type="signal peptide" evidence="2">
    <location>
        <begin position="1"/>
        <end position="23"/>
    </location>
</feature>
<feature type="compositionally biased region" description="Basic and acidic residues" evidence="1">
    <location>
        <begin position="283"/>
        <end position="295"/>
    </location>
</feature>
<feature type="region of interest" description="Disordered" evidence="1">
    <location>
        <begin position="245"/>
        <end position="352"/>
    </location>
</feature>
<protein>
    <recommendedName>
        <fullName evidence="5">PE-PGRS family protein</fullName>
    </recommendedName>
</protein>
<feature type="compositionally biased region" description="Gly residues" evidence="1">
    <location>
        <begin position="413"/>
        <end position="438"/>
    </location>
</feature>
<dbReference type="Proteomes" id="UP000075420">
    <property type="component" value="Unassembled WGS sequence"/>
</dbReference>
<gene>
    <name evidence="3" type="ORF">BE08_11530</name>
</gene>
<dbReference type="EMBL" id="JELY01003693">
    <property type="protein sequence ID" value="KYF46926.1"/>
    <property type="molecule type" value="Genomic_DNA"/>
</dbReference>
<feature type="chain" id="PRO_5007565176" description="PE-PGRS family protein" evidence="2">
    <location>
        <begin position="24"/>
        <end position="521"/>
    </location>
</feature>
<evidence type="ECO:0000256" key="1">
    <source>
        <dbReference type="SAM" id="MobiDB-lite"/>
    </source>
</evidence>
<name>A0A150NYH9_SORCE</name>
<reference evidence="3 4" key="1">
    <citation type="submission" date="2014-02" db="EMBL/GenBank/DDBJ databases">
        <title>The small core and large imbalanced accessory genome model reveals a collaborative survival strategy of Sorangium cellulosum strains in nature.</title>
        <authorList>
            <person name="Han K."/>
            <person name="Peng R."/>
            <person name="Blom J."/>
            <person name="Li Y.-Z."/>
        </authorList>
    </citation>
    <scope>NUCLEOTIDE SEQUENCE [LARGE SCALE GENOMIC DNA]</scope>
    <source>
        <strain evidence="3 4">So0157-25</strain>
    </source>
</reference>
<evidence type="ECO:0000313" key="4">
    <source>
        <dbReference type="Proteomes" id="UP000075420"/>
    </source>
</evidence>
<feature type="compositionally biased region" description="Gly residues" evidence="1">
    <location>
        <begin position="256"/>
        <end position="270"/>
    </location>
</feature>
<feature type="compositionally biased region" description="Gly residues" evidence="1">
    <location>
        <begin position="337"/>
        <end position="352"/>
    </location>
</feature>
<evidence type="ECO:0000256" key="2">
    <source>
        <dbReference type="SAM" id="SignalP"/>
    </source>
</evidence>